<gene>
    <name evidence="2" type="ORF">J5O05_05160</name>
</gene>
<sequence length="129" mass="15037">MKNILQLLLLTYAAILTNPSLAETTEHTVNLVVSPKQCTALKQGDTCYLDLDVVWNMPSTSDYCLYADQQKLKCWHNVDQGTWQQALTITDNMEIRLTSLHQQTLHTHTIRYAWVHKKNNSKAMRWRMF</sequence>
<dbReference type="AlphaFoldDB" id="A0A975HLT7"/>
<reference evidence="2" key="1">
    <citation type="submission" date="2021-03" db="EMBL/GenBank/DDBJ databases">
        <title>Complete Genome of Pseudoalteromonas xiamenensis STKMTI.2, a new potential marine bacterium producing anti-Vibrio compounds.</title>
        <authorList>
            <person name="Handayani D.P."/>
            <person name="Isnansetyo A."/>
            <person name="Istiqomah I."/>
            <person name="Jumina J."/>
        </authorList>
    </citation>
    <scope>NUCLEOTIDE SEQUENCE</scope>
    <source>
        <strain evidence="2">STKMTI.2</strain>
    </source>
</reference>
<proteinExistence type="predicted"/>
<dbReference type="KEGG" id="pxi:J5O05_05160"/>
<protein>
    <submittedName>
        <fullName evidence="2">DUF3019 domain-containing protein</fullName>
    </submittedName>
</protein>
<name>A0A975HLT7_9GAMM</name>
<organism evidence="2 3">
    <name type="scientific">Pseudoalteromonas xiamenensis</name>
    <dbReference type="NCBI Taxonomy" id="882626"/>
    <lineage>
        <taxon>Bacteria</taxon>
        <taxon>Pseudomonadati</taxon>
        <taxon>Pseudomonadota</taxon>
        <taxon>Gammaproteobacteria</taxon>
        <taxon>Alteromonadales</taxon>
        <taxon>Pseudoalteromonadaceae</taxon>
        <taxon>Pseudoalteromonas</taxon>
    </lineage>
</organism>
<feature type="chain" id="PRO_5037239401" evidence="1">
    <location>
        <begin position="23"/>
        <end position="129"/>
    </location>
</feature>
<dbReference type="Proteomes" id="UP000664904">
    <property type="component" value="Chromosome"/>
</dbReference>
<dbReference type="InterPro" id="IPR021559">
    <property type="entry name" value="DUF3019"/>
</dbReference>
<dbReference type="EMBL" id="CP072133">
    <property type="protein sequence ID" value="QTH72267.1"/>
    <property type="molecule type" value="Genomic_DNA"/>
</dbReference>
<dbReference type="RefSeq" id="WP_208843889.1">
    <property type="nucleotide sequence ID" value="NZ_CP072133.1"/>
</dbReference>
<evidence type="ECO:0000256" key="1">
    <source>
        <dbReference type="SAM" id="SignalP"/>
    </source>
</evidence>
<keyword evidence="1" id="KW-0732">Signal</keyword>
<dbReference type="Pfam" id="PF11456">
    <property type="entry name" value="DUF3019"/>
    <property type="match status" value="1"/>
</dbReference>
<evidence type="ECO:0000313" key="3">
    <source>
        <dbReference type="Proteomes" id="UP000664904"/>
    </source>
</evidence>
<accession>A0A975HLT7</accession>
<feature type="signal peptide" evidence="1">
    <location>
        <begin position="1"/>
        <end position="22"/>
    </location>
</feature>
<keyword evidence="3" id="KW-1185">Reference proteome</keyword>
<evidence type="ECO:0000313" key="2">
    <source>
        <dbReference type="EMBL" id="QTH72267.1"/>
    </source>
</evidence>